<feature type="coiled-coil region" evidence="1">
    <location>
        <begin position="64"/>
        <end position="91"/>
    </location>
</feature>
<evidence type="ECO:0000313" key="4">
    <source>
        <dbReference type="Proteomes" id="UP001148838"/>
    </source>
</evidence>
<feature type="region of interest" description="Disordered" evidence="2">
    <location>
        <begin position="1"/>
        <end position="62"/>
    </location>
</feature>
<dbReference type="EMBL" id="JAJSOF020000011">
    <property type="protein sequence ID" value="KAJ4444140.1"/>
    <property type="molecule type" value="Genomic_DNA"/>
</dbReference>
<reference evidence="3 4" key="1">
    <citation type="journal article" date="2022" name="Allergy">
        <title>Genome assembly and annotation of Periplaneta americana reveal a comprehensive cockroach allergen profile.</title>
        <authorList>
            <person name="Wang L."/>
            <person name="Xiong Q."/>
            <person name="Saelim N."/>
            <person name="Wang L."/>
            <person name="Nong W."/>
            <person name="Wan A.T."/>
            <person name="Shi M."/>
            <person name="Liu X."/>
            <person name="Cao Q."/>
            <person name="Hui J.H.L."/>
            <person name="Sookrung N."/>
            <person name="Leung T.F."/>
            <person name="Tungtrongchitr A."/>
            <person name="Tsui S.K.W."/>
        </authorList>
    </citation>
    <scope>NUCLEOTIDE SEQUENCE [LARGE SCALE GENOMIC DNA]</scope>
    <source>
        <tissue evidence="3">Whole body-01</tissue>
    </source>
</reference>
<evidence type="ECO:0000313" key="3">
    <source>
        <dbReference type="EMBL" id="KAJ4444140.1"/>
    </source>
</evidence>
<organism evidence="3 4">
    <name type="scientific">Periplaneta americana</name>
    <name type="common">American cockroach</name>
    <name type="synonym">Blatta americana</name>
    <dbReference type="NCBI Taxonomy" id="6978"/>
    <lineage>
        <taxon>Eukaryota</taxon>
        <taxon>Metazoa</taxon>
        <taxon>Ecdysozoa</taxon>
        <taxon>Arthropoda</taxon>
        <taxon>Hexapoda</taxon>
        <taxon>Insecta</taxon>
        <taxon>Pterygota</taxon>
        <taxon>Neoptera</taxon>
        <taxon>Polyneoptera</taxon>
        <taxon>Dictyoptera</taxon>
        <taxon>Blattodea</taxon>
        <taxon>Blattoidea</taxon>
        <taxon>Blattidae</taxon>
        <taxon>Blattinae</taxon>
        <taxon>Periplaneta</taxon>
    </lineage>
</organism>
<feature type="compositionally biased region" description="Polar residues" evidence="2">
    <location>
        <begin position="45"/>
        <end position="61"/>
    </location>
</feature>
<proteinExistence type="predicted"/>
<keyword evidence="4" id="KW-1185">Reference proteome</keyword>
<evidence type="ECO:0000256" key="2">
    <source>
        <dbReference type="SAM" id="MobiDB-lite"/>
    </source>
</evidence>
<keyword evidence="1" id="KW-0175">Coiled coil</keyword>
<sequence>MAGLCEGGNEPPGSLKANNVQQEQSKQCNMDPGKNTTNSKDEVSNKNLNDPNTLPAGSSSDGEVVELKRQIMELRKSVATLKESVRAIEINCKEKHEDICVMLIKCGLENKRLREIIWALHPSMNLEEAFSVDPSVVLNFGDNESFGSLNAHKD</sequence>
<name>A0ABQ8TE70_PERAM</name>
<evidence type="ECO:0000256" key="1">
    <source>
        <dbReference type="SAM" id="Coils"/>
    </source>
</evidence>
<feature type="compositionally biased region" description="Polar residues" evidence="2">
    <location>
        <begin position="16"/>
        <end position="38"/>
    </location>
</feature>
<gene>
    <name evidence="3" type="ORF">ANN_05929</name>
</gene>
<comment type="caution">
    <text evidence="3">The sequence shown here is derived from an EMBL/GenBank/DDBJ whole genome shotgun (WGS) entry which is preliminary data.</text>
</comment>
<protein>
    <submittedName>
        <fullName evidence="3">Uncharacterized protein</fullName>
    </submittedName>
</protein>
<dbReference type="Proteomes" id="UP001148838">
    <property type="component" value="Unassembled WGS sequence"/>
</dbReference>
<accession>A0ABQ8TE70</accession>